<dbReference type="HAMAP" id="MF_01454">
    <property type="entry name" value="GTPase_Obg"/>
    <property type="match status" value="1"/>
</dbReference>
<dbReference type="GO" id="GO:0042254">
    <property type="term" value="P:ribosome biogenesis"/>
    <property type="evidence" value="ECO:0007669"/>
    <property type="project" value="UniProtKB-UniRule"/>
</dbReference>
<evidence type="ECO:0000256" key="8">
    <source>
        <dbReference type="ARBA" id="ARBA00023134"/>
    </source>
</evidence>
<dbReference type="NCBIfam" id="NF008955">
    <property type="entry name" value="PRK12297.1"/>
    <property type="match status" value="1"/>
</dbReference>
<feature type="domain" description="Obg" evidence="12">
    <location>
        <begin position="1"/>
        <end position="158"/>
    </location>
</feature>
<feature type="binding site" evidence="9">
    <location>
        <position position="172"/>
    </location>
    <ligand>
        <name>Mg(2+)</name>
        <dbReference type="ChEBI" id="CHEBI:18420"/>
    </ligand>
</feature>
<evidence type="ECO:0000256" key="2">
    <source>
        <dbReference type="ARBA" id="ARBA00007699"/>
    </source>
</evidence>
<dbReference type="Gene3D" id="3.40.50.300">
    <property type="entry name" value="P-loop containing nucleotide triphosphate hydrolases"/>
    <property type="match status" value="1"/>
</dbReference>
<dbReference type="InterPro" id="IPR015349">
    <property type="entry name" value="OCT_dom"/>
</dbReference>
<dbReference type="InterPro" id="IPR006074">
    <property type="entry name" value="GTP1-OBG_CS"/>
</dbReference>
<name>A0A6B0YT17_9CHLR</name>
<evidence type="ECO:0000259" key="10">
    <source>
        <dbReference type="PROSITE" id="PS51710"/>
    </source>
</evidence>
<evidence type="ECO:0000256" key="4">
    <source>
        <dbReference type="ARBA" id="ARBA00022723"/>
    </source>
</evidence>
<evidence type="ECO:0000256" key="1">
    <source>
        <dbReference type="ARBA" id="ARBA00001946"/>
    </source>
</evidence>
<comment type="caution">
    <text evidence="13">The sequence shown here is derived from an EMBL/GenBank/DDBJ whole genome shotgun (WGS) entry which is preliminary data.</text>
</comment>
<dbReference type="GO" id="GO:0005525">
    <property type="term" value="F:GTP binding"/>
    <property type="evidence" value="ECO:0007669"/>
    <property type="project" value="UniProtKB-UniRule"/>
</dbReference>
<accession>A0A6B0YT17</accession>
<comment type="caution">
    <text evidence="9">Lacks conserved residue(s) required for the propagation of feature annotation.</text>
</comment>
<comment type="subcellular location">
    <subcellularLocation>
        <location evidence="9">Cytoplasm</location>
    </subcellularLocation>
</comment>
<evidence type="ECO:0000256" key="5">
    <source>
        <dbReference type="ARBA" id="ARBA00022741"/>
    </source>
</evidence>
<sequence>MFFDQAKIHVQAGAGGNGIVAFRREKFVPMGGPAGGNGGRGGDVYIVANSSMNTLQSFRRQVHFRAERGRHGGGTRKVGATGEDLLVPVPVGTIARIAETDTVVADLVSDGQQALVARGGRGGRGNAAFKSGRNRAPRLAENGEVGEEHWLELELKIVADAGIVGVPNAGKSTLLSVISEATPKIADYPFTTVVPNLGVAEVSHNQIVFADIPGLLEGAHDGIGLGLEFLRHVERSRVLVHLLDGASPDPVGDYEVINQEMMLFNPTLAKRPQLIVLNKIDLPEARENWPRLQEALADTGNPFFAISAVTGENVQQLLYEVKTQLDRLPAQVETEAVEELPTLSPEEDERSFQVTRLEDELWLVEGVAIERVAQMTNWDYYEAGLRFQRVLSAMGISDALRKQGVQDGDRVQIGGIELVWGFENALGE</sequence>
<gene>
    <name evidence="13" type="primary">obgE</name>
    <name evidence="9" type="synonym">obg</name>
    <name evidence="13" type="ORF">F4Y42_08390</name>
</gene>
<dbReference type="CDD" id="cd01898">
    <property type="entry name" value="Obg"/>
    <property type="match status" value="1"/>
</dbReference>
<dbReference type="Pfam" id="PF01926">
    <property type="entry name" value="MMR_HSR1"/>
    <property type="match status" value="1"/>
</dbReference>
<dbReference type="InterPro" id="IPR036726">
    <property type="entry name" value="GTP1_OBG_dom_sf"/>
</dbReference>
<dbReference type="InterPro" id="IPR027417">
    <property type="entry name" value="P-loop_NTPase"/>
</dbReference>
<dbReference type="Pfam" id="PF09269">
    <property type="entry name" value="DUF1967"/>
    <property type="match status" value="1"/>
</dbReference>
<keyword evidence="3 9" id="KW-0963">Cytoplasm</keyword>
<feature type="binding site" evidence="9">
    <location>
        <begin position="307"/>
        <end position="309"/>
    </location>
    <ligand>
        <name>GTP</name>
        <dbReference type="ChEBI" id="CHEBI:37565"/>
    </ligand>
</feature>
<dbReference type="GO" id="GO:0005737">
    <property type="term" value="C:cytoplasm"/>
    <property type="evidence" value="ECO:0007669"/>
    <property type="project" value="UniProtKB-SubCell"/>
</dbReference>
<keyword evidence="7 9" id="KW-0460">Magnesium</keyword>
<proteinExistence type="inferred from homology"/>
<evidence type="ECO:0000259" key="11">
    <source>
        <dbReference type="PROSITE" id="PS51881"/>
    </source>
</evidence>
<dbReference type="PROSITE" id="PS00905">
    <property type="entry name" value="GTP1_OBG"/>
    <property type="match status" value="1"/>
</dbReference>
<dbReference type="GO" id="GO:0000287">
    <property type="term" value="F:magnesium ion binding"/>
    <property type="evidence" value="ECO:0007669"/>
    <property type="project" value="InterPro"/>
</dbReference>
<dbReference type="InterPro" id="IPR006073">
    <property type="entry name" value="GTP-bd"/>
</dbReference>
<dbReference type="PROSITE" id="PS51881">
    <property type="entry name" value="OCT"/>
    <property type="match status" value="1"/>
</dbReference>
<dbReference type="PROSITE" id="PS51883">
    <property type="entry name" value="OBG"/>
    <property type="match status" value="1"/>
</dbReference>
<dbReference type="PROSITE" id="PS51710">
    <property type="entry name" value="G_OBG"/>
    <property type="match status" value="1"/>
</dbReference>
<dbReference type="EC" id="3.6.5.-" evidence="9"/>
<evidence type="ECO:0000256" key="7">
    <source>
        <dbReference type="ARBA" id="ARBA00022842"/>
    </source>
</evidence>
<dbReference type="PRINTS" id="PR00326">
    <property type="entry name" value="GTP1OBG"/>
</dbReference>
<comment type="function">
    <text evidence="9">An essential GTPase which binds GTP, GDP and possibly (p)ppGpp with moderate affinity, with high nucleotide exchange rates and a fairly low GTP hydrolysis rate. Plays a role in control of the cell cycle, stress response, ribosome biogenesis and in those bacteria that undergo differentiation, in morphogenesis control.</text>
</comment>
<dbReference type="EMBL" id="VXRG01000068">
    <property type="protein sequence ID" value="MXY93451.1"/>
    <property type="molecule type" value="Genomic_DNA"/>
</dbReference>
<dbReference type="NCBIfam" id="TIGR03595">
    <property type="entry name" value="Obg_CgtA_exten"/>
    <property type="match status" value="1"/>
</dbReference>
<dbReference type="InterPro" id="IPR014100">
    <property type="entry name" value="GTP-bd_Obg/CgtA"/>
</dbReference>
<keyword evidence="6 9" id="KW-0378">Hydrolase</keyword>
<dbReference type="Gene3D" id="3.30.300.350">
    <property type="entry name" value="GTP-binding protein OBG, C-terminal domain"/>
    <property type="match status" value="1"/>
</dbReference>
<dbReference type="InterPro" id="IPR036346">
    <property type="entry name" value="GTP-bd_prot_GTP1/OBG_C_sf"/>
</dbReference>
<feature type="domain" description="OCT" evidence="11">
    <location>
        <begin position="344"/>
        <end position="422"/>
    </location>
</feature>
<evidence type="ECO:0000256" key="3">
    <source>
        <dbReference type="ARBA" id="ARBA00022490"/>
    </source>
</evidence>
<dbReference type="AlphaFoldDB" id="A0A6B0YT17"/>
<comment type="similarity">
    <text evidence="2 9">Belongs to the TRAFAC class OBG-HflX-like GTPase superfamily. OBG GTPase family.</text>
</comment>
<feature type="binding site" evidence="9">
    <location>
        <begin position="211"/>
        <end position="214"/>
    </location>
    <ligand>
        <name>GTP</name>
        <dbReference type="ChEBI" id="CHEBI:37565"/>
    </ligand>
</feature>
<comment type="subunit">
    <text evidence="9">Monomer.</text>
</comment>
<dbReference type="SUPFAM" id="SSF102741">
    <property type="entry name" value="Obg GTP-binding protein C-terminal domain"/>
    <property type="match status" value="1"/>
</dbReference>
<protein>
    <recommendedName>
        <fullName evidence="9">GTPase Obg</fullName>
        <ecNumber evidence="9">3.6.5.-</ecNumber>
    </recommendedName>
    <alternativeName>
        <fullName evidence="9">GTP-binding protein Obg</fullName>
    </alternativeName>
</protein>
<evidence type="ECO:0000259" key="12">
    <source>
        <dbReference type="PROSITE" id="PS51883"/>
    </source>
</evidence>
<dbReference type="GO" id="GO:0003924">
    <property type="term" value="F:GTPase activity"/>
    <property type="evidence" value="ECO:0007669"/>
    <property type="project" value="UniProtKB-UniRule"/>
</dbReference>
<dbReference type="InterPro" id="IPR006169">
    <property type="entry name" value="GTP1_OBG_dom"/>
</dbReference>
<dbReference type="InterPro" id="IPR031167">
    <property type="entry name" value="G_OBG"/>
</dbReference>
<dbReference type="SUPFAM" id="SSF52540">
    <property type="entry name" value="P-loop containing nucleoside triphosphate hydrolases"/>
    <property type="match status" value="1"/>
</dbReference>
<feature type="domain" description="OBG-type G" evidence="10">
    <location>
        <begin position="159"/>
        <end position="326"/>
    </location>
</feature>
<keyword evidence="4 9" id="KW-0479">Metal-binding</keyword>
<dbReference type="NCBIfam" id="NF008954">
    <property type="entry name" value="PRK12296.1"/>
    <property type="match status" value="1"/>
</dbReference>
<dbReference type="NCBIfam" id="NF008956">
    <property type="entry name" value="PRK12299.1"/>
    <property type="match status" value="1"/>
</dbReference>
<keyword evidence="8 9" id="KW-0342">GTP-binding</keyword>
<evidence type="ECO:0000256" key="6">
    <source>
        <dbReference type="ARBA" id="ARBA00022801"/>
    </source>
</evidence>
<dbReference type="PANTHER" id="PTHR11702:SF44">
    <property type="entry name" value="GTP-BINDING PROTEIN OBGC, CHLOROPLASTIC"/>
    <property type="match status" value="1"/>
</dbReference>
<dbReference type="NCBIfam" id="TIGR02729">
    <property type="entry name" value="Obg_CgtA"/>
    <property type="match status" value="1"/>
</dbReference>
<feature type="binding site" evidence="9">
    <location>
        <position position="192"/>
    </location>
    <ligand>
        <name>Mg(2+)</name>
        <dbReference type="ChEBI" id="CHEBI:18420"/>
    </ligand>
</feature>
<evidence type="ECO:0000313" key="13">
    <source>
        <dbReference type="EMBL" id="MXY93451.1"/>
    </source>
</evidence>
<reference evidence="13" key="1">
    <citation type="submission" date="2019-09" db="EMBL/GenBank/DDBJ databases">
        <title>Characterisation of the sponge microbiome using genome-centric metagenomics.</title>
        <authorList>
            <person name="Engelberts J.P."/>
            <person name="Robbins S.J."/>
            <person name="De Goeij J.M."/>
            <person name="Aranda M."/>
            <person name="Bell S.C."/>
            <person name="Webster N.S."/>
        </authorList>
    </citation>
    <scope>NUCLEOTIDE SEQUENCE</scope>
    <source>
        <strain evidence="13">SB0664_bin_27</strain>
    </source>
</reference>
<dbReference type="Gene3D" id="2.70.210.12">
    <property type="entry name" value="GTP1/OBG domain"/>
    <property type="match status" value="1"/>
</dbReference>
<feature type="binding site" evidence="9">
    <location>
        <begin position="165"/>
        <end position="172"/>
    </location>
    <ligand>
        <name>GTP</name>
        <dbReference type="ChEBI" id="CHEBI:37565"/>
    </ligand>
</feature>
<dbReference type="InterPro" id="IPR045086">
    <property type="entry name" value="OBG_GTPase"/>
</dbReference>
<comment type="cofactor">
    <cofactor evidence="1 9">
        <name>Mg(2+)</name>
        <dbReference type="ChEBI" id="CHEBI:18420"/>
    </cofactor>
</comment>
<evidence type="ECO:0000256" key="9">
    <source>
        <dbReference type="HAMAP-Rule" id="MF_01454"/>
    </source>
</evidence>
<feature type="binding site" evidence="9">
    <location>
        <begin position="278"/>
        <end position="281"/>
    </location>
    <ligand>
        <name>GTP</name>
        <dbReference type="ChEBI" id="CHEBI:37565"/>
    </ligand>
</feature>
<keyword evidence="5 9" id="KW-0547">Nucleotide-binding</keyword>
<dbReference type="FunFam" id="2.70.210.12:FF:000001">
    <property type="entry name" value="GTPase Obg"/>
    <property type="match status" value="1"/>
</dbReference>
<dbReference type="PANTHER" id="PTHR11702">
    <property type="entry name" value="DEVELOPMENTALLY REGULATED GTP-BINDING PROTEIN-RELATED"/>
    <property type="match status" value="1"/>
</dbReference>
<dbReference type="SUPFAM" id="SSF82051">
    <property type="entry name" value="Obg GTP-binding protein N-terminal domain"/>
    <property type="match status" value="1"/>
</dbReference>
<dbReference type="Pfam" id="PF01018">
    <property type="entry name" value="GTP1_OBG"/>
    <property type="match status" value="1"/>
</dbReference>
<organism evidence="13">
    <name type="scientific">Caldilineaceae bacterium SB0664_bin_27</name>
    <dbReference type="NCBI Taxonomy" id="2605260"/>
    <lineage>
        <taxon>Bacteria</taxon>
        <taxon>Bacillati</taxon>
        <taxon>Chloroflexota</taxon>
        <taxon>Caldilineae</taxon>
        <taxon>Caldilineales</taxon>
        <taxon>Caldilineaceae</taxon>
    </lineage>
</organism>